<evidence type="ECO:0000313" key="3">
    <source>
        <dbReference type="Proteomes" id="UP001310248"/>
    </source>
</evidence>
<organism evidence="2 3">
    <name type="scientific">Agarivorans aestuarii</name>
    <dbReference type="NCBI Taxonomy" id="1563703"/>
    <lineage>
        <taxon>Bacteria</taxon>
        <taxon>Pseudomonadati</taxon>
        <taxon>Pseudomonadota</taxon>
        <taxon>Gammaproteobacteria</taxon>
        <taxon>Alteromonadales</taxon>
        <taxon>Alteromonadaceae</taxon>
        <taxon>Agarivorans</taxon>
    </lineage>
</organism>
<keyword evidence="1" id="KW-0472">Membrane</keyword>
<dbReference type="RefSeq" id="WP_329775099.1">
    <property type="nucleotide sequence ID" value="NZ_JAYDYW010000006.1"/>
</dbReference>
<accession>A0ABU7G3K0</accession>
<evidence type="ECO:0000313" key="2">
    <source>
        <dbReference type="EMBL" id="MEE1673865.1"/>
    </source>
</evidence>
<reference evidence="3" key="1">
    <citation type="submission" date="2023-07" db="EMBL/GenBank/DDBJ databases">
        <title>Draft genome sequence of Agarivorans aestuarii strain ZMCS4, a CAZymes producing bacteria isolated from the marine brown algae Clodostephus spongiosus.</title>
        <authorList>
            <person name="Lorente B."/>
            <person name="Cabral C."/>
            <person name="Frias J."/>
            <person name="Faria J."/>
            <person name="Toubarro D."/>
        </authorList>
    </citation>
    <scope>NUCLEOTIDE SEQUENCE [LARGE SCALE GENOMIC DNA]</scope>
    <source>
        <strain evidence="3">ZMCS4</strain>
    </source>
</reference>
<dbReference type="Proteomes" id="UP001310248">
    <property type="component" value="Unassembled WGS sequence"/>
</dbReference>
<keyword evidence="1" id="KW-1133">Transmembrane helix</keyword>
<dbReference type="EMBL" id="JAYDYW010000006">
    <property type="protein sequence ID" value="MEE1673865.1"/>
    <property type="molecule type" value="Genomic_DNA"/>
</dbReference>
<evidence type="ECO:0000256" key="1">
    <source>
        <dbReference type="SAM" id="Phobius"/>
    </source>
</evidence>
<proteinExistence type="predicted"/>
<feature type="transmembrane region" description="Helical" evidence="1">
    <location>
        <begin position="6"/>
        <end position="23"/>
    </location>
</feature>
<name>A0ABU7G3K0_9ALTE</name>
<keyword evidence="1" id="KW-0812">Transmembrane</keyword>
<comment type="caution">
    <text evidence="2">The sequence shown here is derived from an EMBL/GenBank/DDBJ whole genome shotgun (WGS) entry which is preliminary data.</text>
</comment>
<keyword evidence="3" id="KW-1185">Reference proteome</keyword>
<protein>
    <submittedName>
        <fullName evidence="2">Uncharacterized protein</fullName>
    </submittedName>
</protein>
<gene>
    <name evidence="2" type="ORF">SNR37_003292</name>
</gene>
<sequence length="49" mass="5150">MTMTISTAVGVVTTLVITGLLIAKLKGIGEDDLDAELDETTRLNSTKEA</sequence>